<dbReference type="Pfam" id="PF14602">
    <property type="entry name" value="Hexapep_2"/>
    <property type="match status" value="1"/>
</dbReference>
<dbReference type="EMBL" id="CM001403">
    <property type="protein sequence ID" value="EHQ27727.1"/>
    <property type="molecule type" value="Genomic_DNA"/>
</dbReference>
<evidence type="ECO:0000313" key="3">
    <source>
        <dbReference type="Proteomes" id="UP000002774"/>
    </source>
</evidence>
<reference evidence="2" key="1">
    <citation type="submission" date="2011-09" db="EMBL/GenBank/DDBJ databases">
        <title>The permanent draft genome of Mucilaginibacter paludis DSM 18603.</title>
        <authorList>
            <consortium name="US DOE Joint Genome Institute (JGI-PGF)"/>
            <person name="Lucas S."/>
            <person name="Han J."/>
            <person name="Lapidus A."/>
            <person name="Bruce D."/>
            <person name="Goodwin L."/>
            <person name="Pitluck S."/>
            <person name="Peters L."/>
            <person name="Kyrpides N."/>
            <person name="Mavromatis K."/>
            <person name="Ivanova N."/>
            <person name="Mikhailova N."/>
            <person name="Held B."/>
            <person name="Detter J.C."/>
            <person name="Tapia R."/>
            <person name="Han C."/>
            <person name="Land M."/>
            <person name="Hauser L."/>
            <person name="Markowitz V."/>
            <person name="Cheng J.-F."/>
            <person name="Hugenholtz P."/>
            <person name="Woyke T."/>
            <person name="Wu D."/>
            <person name="Tindall B."/>
            <person name="Brambilla E."/>
            <person name="Klenk H.-P."/>
            <person name="Eisen J.A."/>
        </authorList>
    </citation>
    <scope>NUCLEOTIDE SEQUENCE [LARGE SCALE GENOMIC DNA]</scope>
    <source>
        <strain evidence="2">DSM 18603</strain>
    </source>
</reference>
<dbReference type="InterPro" id="IPR011004">
    <property type="entry name" value="Trimer_LpxA-like_sf"/>
</dbReference>
<evidence type="ECO:0000256" key="1">
    <source>
        <dbReference type="ARBA" id="ARBA00007274"/>
    </source>
</evidence>
<protein>
    <submittedName>
        <fullName evidence="2">Thiogalactoside acetyltransferase</fullName>
    </submittedName>
</protein>
<dbReference type="RefSeq" id="WP_008508280.1">
    <property type="nucleotide sequence ID" value="NZ_CM001403.1"/>
</dbReference>
<dbReference type="GO" id="GO:0016740">
    <property type="term" value="F:transferase activity"/>
    <property type="evidence" value="ECO:0007669"/>
    <property type="project" value="UniProtKB-KW"/>
</dbReference>
<dbReference type="PANTHER" id="PTHR43300:SF11">
    <property type="entry name" value="ACETYLTRANSFERASE RV3034C-RELATED"/>
    <property type="match status" value="1"/>
</dbReference>
<dbReference type="STRING" id="714943.Mucpa_3629"/>
<dbReference type="InterPro" id="IPR001451">
    <property type="entry name" value="Hexapep"/>
</dbReference>
<accession>H1XZN5</accession>
<evidence type="ECO:0000313" key="2">
    <source>
        <dbReference type="EMBL" id="EHQ27727.1"/>
    </source>
</evidence>
<proteinExistence type="inferred from homology"/>
<dbReference type="SUPFAM" id="SSF51161">
    <property type="entry name" value="Trimeric LpxA-like enzymes"/>
    <property type="match status" value="1"/>
</dbReference>
<dbReference type="AlphaFoldDB" id="H1XZN5"/>
<organism evidence="2 3">
    <name type="scientific">Mucilaginibacter paludis DSM 18603</name>
    <dbReference type="NCBI Taxonomy" id="714943"/>
    <lineage>
        <taxon>Bacteria</taxon>
        <taxon>Pseudomonadati</taxon>
        <taxon>Bacteroidota</taxon>
        <taxon>Sphingobacteriia</taxon>
        <taxon>Sphingobacteriales</taxon>
        <taxon>Sphingobacteriaceae</taxon>
        <taxon>Mucilaginibacter</taxon>
    </lineage>
</organism>
<dbReference type="PANTHER" id="PTHR43300">
    <property type="entry name" value="ACETYLTRANSFERASE"/>
    <property type="match status" value="1"/>
</dbReference>
<comment type="similarity">
    <text evidence="1">Belongs to the transferase hexapeptide repeat family.</text>
</comment>
<dbReference type="Pfam" id="PF00132">
    <property type="entry name" value="Hexapep"/>
    <property type="match status" value="1"/>
</dbReference>
<dbReference type="CDD" id="cd04647">
    <property type="entry name" value="LbH_MAT_like"/>
    <property type="match status" value="1"/>
</dbReference>
<dbReference type="Proteomes" id="UP000002774">
    <property type="component" value="Chromosome"/>
</dbReference>
<name>H1XZN5_9SPHI</name>
<dbReference type="eggNOG" id="COG0110">
    <property type="taxonomic scope" value="Bacteria"/>
</dbReference>
<sequence>MLSAIISFLRRYKLKILLKKIKNHVQIGNSNFFEMFSINLIKPIKNKKYVKIGDNTILDCQILFESSEGEVTIGNNVFIGRSSLICRSKIEIEDNVFMAWGSYVYDHNSHSLDYKEREKDIIQQLQDYRNGAIFIENKNWDVVETKPIKICSNAWIGMNCIILKGVTIGEGAIVGAGSVVTKDVPAWTVVGGNPATVIKELNGNLKR</sequence>
<dbReference type="Gene3D" id="2.160.10.10">
    <property type="entry name" value="Hexapeptide repeat proteins"/>
    <property type="match status" value="1"/>
</dbReference>
<dbReference type="InterPro" id="IPR050179">
    <property type="entry name" value="Trans_hexapeptide_repeat"/>
</dbReference>
<gene>
    <name evidence="2" type="ORF">Mucpa_3629</name>
</gene>
<dbReference type="HOGENOM" id="CLU_051638_7_5_10"/>
<keyword evidence="3" id="KW-1185">Reference proteome</keyword>